<dbReference type="AlphaFoldDB" id="A0A5B7FW69"/>
<accession>A0A5B7FW69</accession>
<reference evidence="2 3" key="1">
    <citation type="submission" date="2019-05" db="EMBL/GenBank/DDBJ databases">
        <title>Another draft genome of Portunus trituberculatus and its Hox gene families provides insights of decapod evolution.</title>
        <authorList>
            <person name="Jeong J.-H."/>
            <person name="Song I."/>
            <person name="Kim S."/>
            <person name="Choi T."/>
            <person name="Kim D."/>
            <person name="Ryu S."/>
            <person name="Kim W."/>
        </authorList>
    </citation>
    <scope>NUCLEOTIDE SEQUENCE [LARGE SCALE GENOMIC DNA]</scope>
    <source>
        <tissue evidence="2">Muscle</tissue>
    </source>
</reference>
<feature type="signal peptide" evidence="1">
    <location>
        <begin position="1"/>
        <end position="21"/>
    </location>
</feature>
<sequence>MKCGWVRSAAFIRVGVIVVDGLEGPLCSVGSGSGVEGTAISASLSWPLCPPSHGTPTPDTPLTIRGHPMLASRDLSSMLLPSSQPCLLHQPLAFLCLSLYHSRHFLAN</sequence>
<evidence type="ECO:0000313" key="3">
    <source>
        <dbReference type="Proteomes" id="UP000324222"/>
    </source>
</evidence>
<dbReference type="Proteomes" id="UP000324222">
    <property type="component" value="Unassembled WGS sequence"/>
</dbReference>
<proteinExistence type="predicted"/>
<gene>
    <name evidence="2" type="ORF">E2C01_043019</name>
</gene>
<evidence type="ECO:0000256" key="1">
    <source>
        <dbReference type="SAM" id="SignalP"/>
    </source>
</evidence>
<keyword evidence="1" id="KW-0732">Signal</keyword>
<feature type="chain" id="PRO_5022735005" evidence="1">
    <location>
        <begin position="22"/>
        <end position="108"/>
    </location>
</feature>
<keyword evidence="3" id="KW-1185">Reference proteome</keyword>
<evidence type="ECO:0000313" key="2">
    <source>
        <dbReference type="EMBL" id="MPC49223.1"/>
    </source>
</evidence>
<name>A0A5B7FW69_PORTR</name>
<protein>
    <submittedName>
        <fullName evidence="2">Uncharacterized protein</fullName>
    </submittedName>
</protein>
<organism evidence="2 3">
    <name type="scientific">Portunus trituberculatus</name>
    <name type="common">Swimming crab</name>
    <name type="synonym">Neptunus trituberculatus</name>
    <dbReference type="NCBI Taxonomy" id="210409"/>
    <lineage>
        <taxon>Eukaryota</taxon>
        <taxon>Metazoa</taxon>
        <taxon>Ecdysozoa</taxon>
        <taxon>Arthropoda</taxon>
        <taxon>Crustacea</taxon>
        <taxon>Multicrustacea</taxon>
        <taxon>Malacostraca</taxon>
        <taxon>Eumalacostraca</taxon>
        <taxon>Eucarida</taxon>
        <taxon>Decapoda</taxon>
        <taxon>Pleocyemata</taxon>
        <taxon>Brachyura</taxon>
        <taxon>Eubrachyura</taxon>
        <taxon>Portunoidea</taxon>
        <taxon>Portunidae</taxon>
        <taxon>Portuninae</taxon>
        <taxon>Portunus</taxon>
    </lineage>
</organism>
<comment type="caution">
    <text evidence="2">The sequence shown here is derived from an EMBL/GenBank/DDBJ whole genome shotgun (WGS) entry which is preliminary data.</text>
</comment>
<dbReference type="EMBL" id="VSRR010008739">
    <property type="protein sequence ID" value="MPC49223.1"/>
    <property type="molecule type" value="Genomic_DNA"/>
</dbReference>